<name>A0A1Y1XEY8_9FUNG</name>
<dbReference type="GO" id="GO:0005858">
    <property type="term" value="C:axonemal dynein complex"/>
    <property type="evidence" value="ECO:0007669"/>
    <property type="project" value="InterPro"/>
</dbReference>
<feature type="coiled-coil region" evidence="5">
    <location>
        <begin position="112"/>
        <end position="198"/>
    </location>
</feature>
<sequence length="333" mass="40012">MKEKSNVIGIINRMEQEFLEEEADSKHEHQSIRDDIRNKNLEEKHALRIQLESVIEDLWKKFHDVLDQYNANTEIWKKDFEELKIKDRDHSKEIELQMKKLTKLQDMIIKLKTKYSNNHKEYNQKNQFLKKDKELIQSHFQELKRKLNRYRENEKEKLITLTTMSNKTVKNLKEKVNMAEKILRLAEMNRKMEMEEEKINPFQANTFEIDPSIEIEIEEYKNQLKNETKAALMEDDQNQEISNNDNEKENECTVYDEEKDFSYMELFYKKFNKVLLDKILMKNKKDYLNEENARLKAILKQYLDGISVNAEILEQANPLLVVNGRTNAPIMEV</sequence>
<keyword evidence="2" id="KW-0282">Flagellum</keyword>
<dbReference type="PANTHER" id="PTHR21625">
    <property type="entry name" value="NYD-SP28 PROTEIN"/>
    <property type="match status" value="1"/>
</dbReference>
<dbReference type="GO" id="GO:0070286">
    <property type="term" value="P:axonemal dynein complex assembly"/>
    <property type="evidence" value="ECO:0007669"/>
    <property type="project" value="InterPro"/>
</dbReference>
<evidence type="ECO:0000313" key="7">
    <source>
        <dbReference type="Proteomes" id="UP000193944"/>
    </source>
</evidence>
<keyword evidence="3" id="KW-0969">Cilium</keyword>
<organism evidence="6 7">
    <name type="scientific">Anaeromyces robustus</name>
    <dbReference type="NCBI Taxonomy" id="1754192"/>
    <lineage>
        <taxon>Eukaryota</taxon>
        <taxon>Fungi</taxon>
        <taxon>Fungi incertae sedis</taxon>
        <taxon>Chytridiomycota</taxon>
        <taxon>Chytridiomycota incertae sedis</taxon>
        <taxon>Neocallimastigomycetes</taxon>
        <taxon>Neocallimastigales</taxon>
        <taxon>Neocallimastigaceae</taxon>
        <taxon>Anaeromyces</taxon>
    </lineage>
</organism>
<keyword evidence="5" id="KW-0175">Coiled coil</keyword>
<dbReference type="PANTHER" id="PTHR21625:SF0">
    <property type="entry name" value="DYNEIN REGULATORY COMPLEX SUBUNIT 2"/>
    <property type="match status" value="1"/>
</dbReference>
<keyword evidence="4" id="KW-0966">Cell projection</keyword>
<dbReference type="OrthoDB" id="7760980at2759"/>
<accession>A0A1Y1XEY8</accession>
<dbReference type="InterPro" id="IPR039750">
    <property type="entry name" value="DRC1/DRC2"/>
</dbReference>
<dbReference type="GO" id="GO:0003352">
    <property type="term" value="P:regulation of cilium movement"/>
    <property type="evidence" value="ECO:0007669"/>
    <property type="project" value="TreeGrafter"/>
</dbReference>
<evidence type="ECO:0000313" key="6">
    <source>
        <dbReference type="EMBL" id="ORX84252.1"/>
    </source>
</evidence>
<dbReference type="GO" id="GO:0060285">
    <property type="term" value="P:cilium-dependent cell motility"/>
    <property type="evidence" value="ECO:0007669"/>
    <property type="project" value="TreeGrafter"/>
</dbReference>
<evidence type="ECO:0000256" key="2">
    <source>
        <dbReference type="ARBA" id="ARBA00022846"/>
    </source>
</evidence>
<evidence type="ECO:0000256" key="3">
    <source>
        <dbReference type="ARBA" id="ARBA00023069"/>
    </source>
</evidence>
<gene>
    <name evidence="6" type="ORF">BCR32DRAFT_132774</name>
</gene>
<proteinExistence type="predicted"/>
<keyword evidence="7" id="KW-1185">Reference proteome</keyword>
<reference evidence="6 7" key="2">
    <citation type="submission" date="2016-08" db="EMBL/GenBank/DDBJ databases">
        <title>Pervasive Adenine N6-methylation of Active Genes in Fungi.</title>
        <authorList>
            <consortium name="DOE Joint Genome Institute"/>
            <person name="Mondo S.J."/>
            <person name="Dannebaum R.O."/>
            <person name="Kuo R.C."/>
            <person name="Labutti K."/>
            <person name="Haridas S."/>
            <person name="Kuo A."/>
            <person name="Salamov A."/>
            <person name="Ahrendt S.R."/>
            <person name="Lipzen A."/>
            <person name="Sullivan W."/>
            <person name="Andreopoulos W.B."/>
            <person name="Clum A."/>
            <person name="Lindquist E."/>
            <person name="Daum C."/>
            <person name="Ramamoorthy G.K."/>
            <person name="Gryganskyi A."/>
            <person name="Culley D."/>
            <person name="Magnuson J.K."/>
            <person name="James T.Y."/>
            <person name="O'Malley M.A."/>
            <person name="Stajich J.E."/>
            <person name="Spatafora J.W."/>
            <person name="Visel A."/>
            <person name="Grigoriev I.V."/>
        </authorList>
    </citation>
    <scope>NUCLEOTIDE SEQUENCE [LARGE SCALE GENOMIC DNA]</scope>
    <source>
        <strain evidence="6 7">S4</strain>
    </source>
</reference>
<dbReference type="STRING" id="1754192.A0A1Y1XEY8"/>
<evidence type="ECO:0000256" key="4">
    <source>
        <dbReference type="ARBA" id="ARBA00023273"/>
    </source>
</evidence>
<dbReference type="EMBL" id="MCFG01000056">
    <property type="protein sequence ID" value="ORX84252.1"/>
    <property type="molecule type" value="Genomic_DNA"/>
</dbReference>
<evidence type="ECO:0008006" key="8">
    <source>
        <dbReference type="Google" id="ProtNLM"/>
    </source>
</evidence>
<dbReference type="AlphaFoldDB" id="A0A1Y1XEY8"/>
<evidence type="ECO:0000256" key="1">
    <source>
        <dbReference type="ARBA" id="ARBA00004611"/>
    </source>
</evidence>
<evidence type="ECO:0000256" key="5">
    <source>
        <dbReference type="SAM" id="Coils"/>
    </source>
</evidence>
<comment type="subcellular location">
    <subcellularLocation>
        <location evidence="1">Cytoplasm</location>
        <location evidence="1">Cytoskeleton</location>
        <location evidence="1">Flagellum axoneme</location>
    </subcellularLocation>
</comment>
<reference evidence="6 7" key="1">
    <citation type="submission" date="2016-08" db="EMBL/GenBank/DDBJ databases">
        <title>A Parts List for Fungal Cellulosomes Revealed by Comparative Genomics.</title>
        <authorList>
            <consortium name="DOE Joint Genome Institute"/>
            <person name="Haitjema C.H."/>
            <person name="Gilmore S.P."/>
            <person name="Henske J.K."/>
            <person name="Solomon K.V."/>
            <person name="De Groot R."/>
            <person name="Kuo A."/>
            <person name="Mondo S.J."/>
            <person name="Salamov A.A."/>
            <person name="Labutti K."/>
            <person name="Zhao Z."/>
            <person name="Chiniquy J."/>
            <person name="Barry K."/>
            <person name="Brewer H.M."/>
            <person name="Purvine S.O."/>
            <person name="Wright A.T."/>
            <person name="Boxma B."/>
            <person name="Van Alen T."/>
            <person name="Hackstein J.H."/>
            <person name="Baker S.E."/>
            <person name="Grigoriev I.V."/>
            <person name="O'Malley M.A."/>
        </authorList>
    </citation>
    <scope>NUCLEOTIDE SEQUENCE [LARGE SCALE GENOMIC DNA]</scope>
    <source>
        <strain evidence="6 7">S4</strain>
    </source>
</reference>
<protein>
    <recommendedName>
        <fullName evidence="8">Dynein regulatory complex protein 1/2 N-terminal domain-containing protein</fullName>
    </recommendedName>
</protein>
<dbReference type="Proteomes" id="UP000193944">
    <property type="component" value="Unassembled WGS sequence"/>
</dbReference>
<comment type="caution">
    <text evidence="6">The sequence shown here is derived from an EMBL/GenBank/DDBJ whole genome shotgun (WGS) entry which is preliminary data.</text>
</comment>